<evidence type="ECO:0000313" key="2">
    <source>
        <dbReference type="Proteomes" id="UP000010473"/>
    </source>
</evidence>
<dbReference type="HOGENOM" id="CLU_159959_0_0_3"/>
<dbReference type="RefSeq" id="WP_015191659.1">
    <property type="nucleotide sequence ID" value="NC_019748.1"/>
</dbReference>
<dbReference type="AlphaFoldDB" id="K9XPK5"/>
<reference evidence="2" key="1">
    <citation type="journal article" date="2013" name="Proc. Natl. Acad. Sci. U.S.A.">
        <title>Improving the coverage of the cyanobacterial phylum using diversity-driven genome sequencing.</title>
        <authorList>
            <person name="Shih P.M."/>
            <person name="Wu D."/>
            <person name="Latifi A."/>
            <person name="Axen S.D."/>
            <person name="Fewer D.P."/>
            <person name="Talla E."/>
            <person name="Calteau A."/>
            <person name="Cai F."/>
            <person name="Tandeau de Marsac N."/>
            <person name="Rippka R."/>
            <person name="Herdman M."/>
            <person name="Sivonen K."/>
            <person name="Coursin T."/>
            <person name="Laurent T."/>
            <person name="Goodwin L."/>
            <person name="Nolan M."/>
            <person name="Davenport K.W."/>
            <person name="Han C.S."/>
            <person name="Rubin E.M."/>
            <person name="Eisen J.A."/>
            <person name="Woyke T."/>
            <person name="Gugger M."/>
            <person name="Kerfeld C.A."/>
        </authorList>
    </citation>
    <scope>NUCLEOTIDE SEQUENCE [LARGE SCALE GENOMIC DNA]</scope>
    <source>
        <strain evidence="2">ATCC 29371 / PCC 7437</strain>
    </source>
</reference>
<dbReference type="Proteomes" id="UP000010473">
    <property type="component" value="Chromosome"/>
</dbReference>
<name>K9XPK5_STAC7</name>
<dbReference type="EMBL" id="CP003653">
    <property type="protein sequence ID" value="AFZ33986.1"/>
    <property type="molecule type" value="Genomic_DNA"/>
</dbReference>
<keyword evidence="2" id="KW-1185">Reference proteome</keyword>
<evidence type="ECO:0000313" key="1">
    <source>
        <dbReference type="EMBL" id="AFZ33986.1"/>
    </source>
</evidence>
<sequence>MPKLFKNLTKVGLLSLAIANFTVILPKPAASQLLPQVWGTVGTKDDDISYGAGVRLLNFGVEVGTGEEGATGGDILTFFPLPVVSPYVGLGIYSGDDTVAYSGGVHINPPGNFFFGGGYHSIRGINGKIGFKF</sequence>
<dbReference type="KEGG" id="scs:Sta7437_0375"/>
<proteinExistence type="predicted"/>
<gene>
    <name evidence="1" type="ordered locus">Sta7437_0375</name>
</gene>
<protein>
    <submittedName>
        <fullName evidence="1">Uncharacterized protein</fullName>
    </submittedName>
</protein>
<dbReference type="eggNOG" id="ENOG5032SMB">
    <property type="taxonomic scope" value="Bacteria"/>
</dbReference>
<accession>K9XPK5</accession>
<organism evidence="1 2">
    <name type="scientific">Stanieria cyanosphaera (strain ATCC 29371 / PCC 7437)</name>
    <dbReference type="NCBI Taxonomy" id="111780"/>
    <lineage>
        <taxon>Bacteria</taxon>
        <taxon>Bacillati</taxon>
        <taxon>Cyanobacteriota</taxon>
        <taxon>Cyanophyceae</taxon>
        <taxon>Pleurocapsales</taxon>
        <taxon>Dermocarpellaceae</taxon>
        <taxon>Stanieria</taxon>
    </lineage>
</organism>